<reference evidence="4" key="1">
    <citation type="journal article" date="2014" name="Proc. Natl. Acad. Sci. U.S.A.">
        <title>Extensive sampling of basidiomycete genomes demonstrates inadequacy of the white-rot/brown-rot paradigm for wood decay fungi.</title>
        <authorList>
            <person name="Riley R."/>
            <person name="Salamov A.A."/>
            <person name="Brown D.W."/>
            <person name="Nagy L.G."/>
            <person name="Floudas D."/>
            <person name="Held B.W."/>
            <person name="Levasseur A."/>
            <person name="Lombard V."/>
            <person name="Morin E."/>
            <person name="Otillar R."/>
            <person name="Lindquist E.A."/>
            <person name="Sun H."/>
            <person name="LaButti K.M."/>
            <person name="Schmutz J."/>
            <person name="Jabbour D."/>
            <person name="Luo H."/>
            <person name="Baker S.E."/>
            <person name="Pisabarro A.G."/>
            <person name="Walton J.D."/>
            <person name="Blanchette R.A."/>
            <person name="Henrissat B."/>
            <person name="Martin F."/>
            <person name="Cullen D."/>
            <person name="Hibbett D.S."/>
            <person name="Grigoriev I.V."/>
        </authorList>
    </citation>
    <scope>NUCLEOTIDE SEQUENCE [LARGE SCALE GENOMIC DNA]</scope>
    <source>
        <strain evidence="4">MUCL 33604</strain>
    </source>
</reference>
<name>A0A067PI87_9AGAM</name>
<feature type="region of interest" description="Disordered" evidence="2">
    <location>
        <begin position="269"/>
        <end position="313"/>
    </location>
</feature>
<dbReference type="STRING" id="933084.A0A067PI87"/>
<dbReference type="PANTHER" id="PTHR12832:SF11">
    <property type="entry name" value="LD23868P"/>
    <property type="match status" value="1"/>
</dbReference>
<dbReference type="HOGENOM" id="CLU_011749_0_0_1"/>
<dbReference type="OrthoDB" id="276323at2759"/>
<dbReference type="Proteomes" id="UP000027265">
    <property type="component" value="Unassembled WGS sequence"/>
</dbReference>
<dbReference type="GO" id="GO:0010737">
    <property type="term" value="P:protein kinase A signaling"/>
    <property type="evidence" value="ECO:0007669"/>
    <property type="project" value="TreeGrafter"/>
</dbReference>
<evidence type="ECO:0000256" key="2">
    <source>
        <dbReference type="SAM" id="MobiDB-lite"/>
    </source>
</evidence>
<evidence type="ECO:0000313" key="3">
    <source>
        <dbReference type="EMBL" id="KDQ53545.1"/>
    </source>
</evidence>
<accession>A0A067PI87</accession>
<dbReference type="InParanoid" id="A0A067PI87"/>
<sequence>MTASSPPQTTVLLPLDLLDLLNQTYTLHILATNPSTLLPPSKSLLSLLSTPKPSTNNVKETLQDRISAIVYRAFWDEALESLSSPSPQSQLTKLQSLYTDIHTSLIPLLPPSHPILSTLSSPISPSSPLFQTAITTLHQTLLALRTRCAPSRDSQIDSLLSNLSQPNLGHDHDLPKVIVETTKGILKLTEEMKSDLSSFILGSMSELQLQQVIIKEARERERGIISQLWGEERVVREWKEWVGKGEGEGKERFVKRLMKALGEGVPVSCPLPKPLDLSPSTSPSTEPSSPSTETSSPPRSSSPPSPTNTLPPPFLFTSPSLLSIQNYLQALTITASLRSLVRLPPTQPSSFVTRVWTLLKSEISESTDPSLKFPTQSQGGGESNPTKLVNLADEVVQAYRLSLPPTQVDEDRAQVKEREEQEGKLRTLVNLTVKTSSPIYTLLQTRLLSALSSSLLSPLPSVGVGKMSTGAGTTDKDKTFRPKVFVEGTDHLRPFEGDPREVGVVKGFEDPVLVDAIREVGEMIKRVEWWIQTCWGDLINHE</sequence>
<dbReference type="EMBL" id="KL197733">
    <property type="protein sequence ID" value="KDQ53545.1"/>
    <property type="molecule type" value="Genomic_DNA"/>
</dbReference>
<proteinExistence type="inferred from homology"/>
<feature type="compositionally biased region" description="Pro residues" evidence="2">
    <location>
        <begin position="300"/>
        <end position="313"/>
    </location>
</feature>
<feature type="compositionally biased region" description="Low complexity" evidence="2">
    <location>
        <begin position="274"/>
        <end position="299"/>
    </location>
</feature>
<organism evidence="3 4">
    <name type="scientific">Jaapia argillacea MUCL 33604</name>
    <dbReference type="NCBI Taxonomy" id="933084"/>
    <lineage>
        <taxon>Eukaryota</taxon>
        <taxon>Fungi</taxon>
        <taxon>Dikarya</taxon>
        <taxon>Basidiomycota</taxon>
        <taxon>Agaricomycotina</taxon>
        <taxon>Agaricomycetes</taxon>
        <taxon>Agaricomycetidae</taxon>
        <taxon>Jaapiales</taxon>
        <taxon>Jaapiaceae</taxon>
        <taxon>Jaapia</taxon>
    </lineage>
</organism>
<evidence type="ECO:0000256" key="1">
    <source>
        <dbReference type="ARBA" id="ARBA00010954"/>
    </source>
</evidence>
<gene>
    <name evidence="3" type="ORF">JAAARDRAFT_197353</name>
</gene>
<keyword evidence="4" id="KW-1185">Reference proteome</keyword>
<evidence type="ECO:0000313" key="4">
    <source>
        <dbReference type="Proteomes" id="UP000027265"/>
    </source>
</evidence>
<protein>
    <submittedName>
        <fullName evidence="3">Uncharacterized protein</fullName>
    </submittedName>
</protein>
<dbReference type="PANTHER" id="PTHR12832">
    <property type="entry name" value="TESTIS-SPECIFIC PROTEIN PBS13 T-COMPLEX 11"/>
    <property type="match status" value="1"/>
</dbReference>
<dbReference type="InterPro" id="IPR008862">
    <property type="entry name" value="Tcp11"/>
</dbReference>
<comment type="similarity">
    <text evidence="1">Belongs to the TCP11 family.</text>
</comment>
<dbReference type="AlphaFoldDB" id="A0A067PI87"/>